<organism evidence="5 6">
    <name type="scientific">Sphingomonas pseudosanguinis</name>
    <dbReference type="NCBI Taxonomy" id="413712"/>
    <lineage>
        <taxon>Bacteria</taxon>
        <taxon>Pseudomonadati</taxon>
        <taxon>Pseudomonadota</taxon>
        <taxon>Alphaproteobacteria</taxon>
        <taxon>Sphingomonadales</taxon>
        <taxon>Sphingomonadaceae</taxon>
        <taxon>Sphingomonas</taxon>
    </lineage>
</organism>
<evidence type="ECO:0000256" key="2">
    <source>
        <dbReference type="SAM" id="MobiDB-lite"/>
    </source>
</evidence>
<dbReference type="EMBL" id="JACIDH010000001">
    <property type="protein sequence ID" value="MBB3877884.1"/>
    <property type="molecule type" value="Genomic_DNA"/>
</dbReference>
<evidence type="ECO:0000313" key="5">
    <source>
        <dbReference type="EMBL" id="MBB3877884.1"/>
    </source>
</evidence>
<evidence type="ECO:0000313" key="6">
    <source>
        <dbReference type="Proteomes" id="UP000538670"/>
    </source>
</evidence>
<name>A0A7W6A8F6_9SPHN</name>
<dbReference type="InterPro" id="IPR035421">
    <property type="entry name" value="Terminase_6C"/>
</dbReference>
<accession>A0A7W6A8F6</accession>
<dbReference type="InterPro" id="IPR027417">
    <property type="entry name" value="P-loop_NTPase"/>
</dbReference>
<comment type="caution">
    <text evidence="5">The sequence shown here is derived from an EMBL/GenBank/DDBJ whole genome shotgun (WGS) entry which is preliminary data.</text>
</comment>
<feature type="domain" description="Terminase large subunit gp17-like C-terminal" evidence="4">
    <location>
        <begin position="423"/>
        <end position="585"/>
    </location>
</feature>
<dbReference type="Gene3D" id="1.10.10.10">
    <property type="entry name" value="Winged helix-like DNA-binding domain superfamily/Winged helix DNA-binding domain"/>
    <property type="match status" value="1"/>
</dbReference>
<reference evidence="5 6" key="1">
    <citation type="submission" date="2020-08" db="EMBL/GenBank/DDBJ databases">
        <title>Genomic Encyclopedia of Type Strains, Phase IV (KMG-IV): sequencing the most valuable type-strain genomes for metagenomic binning, comparative biology and taxonomic classification.</title>
        <authorList>
            <person name="Goeker M."/>
        </authorList>
    </citation>
    <scope>NUCLEOTIDE SEQUENCE [LARGE SCALE GENOMIC DNA]</scope>
    <source>
        <strain evidence="5 6">DSM 19512</strain>
    </source>
</reference>
<proteinExistence type="predicted"/>
<dbReference type="InterPro" id="IPR010332">
    <property type="entry name" value="ATPase_terminase-su_N"/>
</dbReference>
<dbReference type="Gene3D" id="3.30.420.240">
    <property type="match status" value="1"/>
</dbReference>
<dbReference type="Pfam" id="PF17289">
    <property type="entry name" value="Terminase_6C"/>
    <property type="match status" value="1"/>
</dbReference>
<dbReference type="RefSeq" id="WP_183950099.1">
    <property type="nucleotide sequence ID" value="NZ_JACIDH010000001.1"/>
</dbReference>
<evidence type="ECO:0000259" key="4">
    <source>
        <dbReference type="Pfam" id="PF17289"/>
    </source>
</evidence>
<dbReference type="AlphaFoldDB" id="A0A7W6A8F6"/>
<gene>
    <name evidence="5" type="ORF">GGR48_000287</name>
</gene>
<evidence type="ECO:0000256" key="1">
    <source>
        <dbReference type="ARBA" id="ARBA00022612"/>
    </source>
</evidence>
<dbReference type="Proteomes" id="UP000538670">
    <property type="component" value="Unassembled WGS sequence"/>
</dbReference>
<dbReference type="Gene3D" id="3.40.50.300">
    <property type="entry name" value="P-loop containing nucleotide triphosphate hydrolases"/>
    <property type="match status" value="1"/>
</dbReference>
<dbReference type="InterPro" id="IPR036388">
    <property type="entry name" value="WH-like_DNA-bd_sf"/>
</dbReference>
<feature type="domain" description="Terminase ATPase subunit N-terminal" evidence="3">
    <location>
        <begin position="14"/>
        <end position="71"/>
    </location>
</feature>
<sequence length="601" mass="67966">MSILANPLTLAPEDRRNAARSLYWRGWSYGQIAEELQLNRDTVKSWGRRDRWDEASSIRKLEDCLETRLMVLICKEKKTEADYVELDALRRQVESLAKVRRYEAPGGHSGDLNDKVANRNSGERKPKAKKNHFTAEQAQQLEDHFLGQMFGYQETWWANLNRRTRMILKSRQIGATYYFAFEALMDAIKSGRNQIFLSASKAQAHQFRNYIVGFAKLVGVTLSGDPMLITSDLRPEGEAAAELHFLGTNFRTAQGRSGNFYFDEFFWVHGFEELNKVASAMATHTKWRKTYFSTPSTVAHLAYPYWTGERRNKRKKKADRVEIDTSHAALKDGRECEDGIWRQIVTVHDAIESGFNLVDLDELHDDHPDDEFANLFGCIFVDDSLSAFKFNDLVALGCDSEVEWTDFNPDSARPYGERPVWAGYDPQNSEEGDNAALVIVAPPTEQGGTFRILERHQLRGLDFEQQADFIKAMVSRYNCTYLGIDATGVGAGVYQLLAKPGSPIRGVTKIEYSLEVKATMVMKAQNVVRRGRLSFDLGHLDVVSSFISIKKTITDSGRNTTFKAGRGGDDGHADIAWAVMHTLINEPLDGREAPKSTMEIL</sequence>
<keyword evidence="1" id="KW-1188">Viral release from host cell</keyword>
<evidence type="ECO:0000259" key="3">
    <source>
        <dbReference type="Pfam" id="PF06056"/>
    </source>
</evidence>
<keyword evidence="6" id="KW-1185">Reference proteome</keyword>
<protein>
    <submittedName>
        <fullName evidence="5">Uncharacterized protein YjcR</fullName>
    </submittedName>
</protein>
<feature type="compositionally biased region" description="Basic and acidic residues" evidence="2">
    <location>
        <begin position="111"/>
        <end position="125"/>
    </location>
</feature>
<feature type="region of interest" description="Disordered" evidence="2">
    <location>
        <begin position="104"/>
        <end position="134"/>
    </location>
</feature>
<dbReference type="Pfam" id="PF03237">
    <property type="entry name" value="Terminase_6N"/>
    <property type="match status" value="1"/>
</dbReference>
<dbReference type="Pfam" id="PF06056">
    <property type="entry name" value="Terminase_5"/>
    <property type="match status" value="1"/>
</dbReference>